<organism evidence="11 12">
    <name type="scientific">Rhizoctonia solani</name>
    <dbReference type="NCBI Taxonomy" id="456999"/>
    <lineage>
        <taxon>Eukaryota</taxon>
        <taxon>Fungi</taxon>
        <taxon>Dikarya</taxon>
        <taxon>Basidiomycota</taxon>
        <taxon>Agaricomycotina</taxon>
        <taxon>Agaricomycetes</taxon>
        <taxon>Cantharellales</taxon>
        <taxon>Ceratobasidiaceae</taxon>
        <taxon>Rhizoctonia</taxon>
    </lineage>
</organism>
<keyword evidence="4" id="KW-0833">Ubl conjugation pathway</keyword>
<feature type="domain" description="DUF3638" evidence="8">
    <location>
        <begin position="2022"/>
        <end position="2242"/>
    </location>
</feature>
<evidence type="ECO:0000259" key="8">
    <source>
        <dbReference type="Pfam" id="PF12340"/>
    </source>
</evidence>
<evidence type="ECO:0000256" key="3">
    <source>
        <dbReference type="ARBA" id="ARBA00022670"/>
    </source>
</evidence>
<protein>
    <recommendedName>
        <fullName evidence="2">ubiquitinyl hydrolase 1</fullName>
        <ecNumber evidence="2">3.4.19.12</ecNumber>
    </recommendedName>
</protein>
<evidence type="ECO:0000256" key="1">
    <source>
        <dbReference type="ARBA" id="ARBA00000707"/>
    </source>
</evidence>
<reference evidence="11" key="1">
    <citation type="submission" date="2021-01" db="EMBL/GenBank/DDBJ databases">
        <authorList>
            <person name="Kaushik A."/>
        </authorList>
    </citation>
    <scope>NUCLEOTIDE SEQUENCE</scope>
    <source>
        <strain evidence="11">AG5</strain>
    </source>
</reference>
<evidence type="ECO:0000256" key="4">
    <source>
        <dbReference type="ARBA" id="ARBA00022786"/>
    </source>
</evidence>
<feature type="domain" description="DUF3645" evidence="9">
    <location>
        <begin position="2363"/>
        <end position="2395"/>
    </location>
</feature>
<dbReference type="GO" id="GO:0006508">
    <property type="term" value="P:proteolysis"/>
    <property type="evidence" value="ECO:0007669"/>
    <property type="project" value="UniProtKB-KW"/>
</dbReference>
<dbReference type="Pfam" id="PF12340">
    <property type="entry name" value="DUF3638"/>
    <property type="match status" value="1"/>
</dbReference>
<dbReference type="InterPro" id="IPR022099">
    <property type="entry name" value="DUF3638"/>
</dbReference>
<evidence type="ECO:0000313" key="12">
    <source>
        <dbReference type="Proteomes" id="UP000663827"/>
    </source>
</evidence>
<keyword evidence="3" id="KW-0645">Protease</keyword>
<dbReference type="InterPro" id="IPR046541">
    <property type="entry name" value="DUF6606"/>
</dbReference>
<dbReference type="EMBL" id="CAJNJQ010006521">
    <property type="protein sequence ID" value="CAE7230403.1"/>
    <property type="molecule type" value="Genomic_DNA"/>
</dbReference>
<evidence type="ECO:0000256" key="2">
    <source>
        <dbReference type="ARBA" id="ARBA00012759"/>
    </source>
</evidence>
<keyword evidence="6" id="KW-0788">Thiol protease</keyword>
<feature type="domain" description="DUF6606" evidence="10">
    <location>
        <begin position="15"/>
        <end position="273"/>
    </location>
</feature>
<feature type="non-terminal residue" evidence="11">
    <location>
        <position position="1"/>
    </location>
</feature>
<dbReference type="PANTHER" id="PTHR13367:SF33">
    <property type="entry name" value="P-LOOP CONTAINING NUCLEOSIDE TRIPHOSPHATE HYDROLASE PROTEIN"/>
    <property type="match status" value="1"/>
</dbReference>
<dbReference type="EC" id="3.4.19.12" evidence="2"/>
<evidence type="ECO:0000256" key="6">
    <source>
        <dbReference type="ARBA" id="ARBA00022807"/>
    </source>
</evidence>
<evidence type="ECO:0000259" key="10">
    <source>
        <dbReference type="Pfam" id="PF20255"/>
    </source>
</evidence>
<accession>A0A8H3EBX8</accession>
<evidence type="ECO:0000256" key="7">
    <source>
        <dbReference type="SAM" id="Coils"/>
    </source>
</evidence>
<proteinExistence type="predicted"/>
<feature type="coiled-coil region" evidence="7">
    <location>
        <begin position="564"/>
        <end position="598"/>
    </location>
</feature>
<dbReference type="InterPro" id="IPR027417">
    <property type="entry name" value="P-loop_NTPase"/>
</dbReference>
<dbReference type="Pfam" id="PF20255">
    <property type="entry name" value="DUF6606"/>
    <property type="match status" value="1"/>
</dbReference>
<comment type="catalytic activity">
    <reaction evidence="1">
        <text>Thiol-dependent hydrolysis of ester, thioester, amide, peptide and isopeptide bonds formed by the C-terminal Gly of ubiquitin (a 76-residue protein attached to proteins as an intracellular targeting signal).</text>
        <dbReference type="EC" id="3.4.19.12"/>
    </reaction>
</comment>
<dbReference type="SUPFAM" id="SSF52540">
    <property type="entry name" value="P-loop containing nucleoside triphosphate hydrolases"/>
    <property type="match status" value="1"/>
</dbReference>
<dbReference type="Pfam" id="PF12359">
    <property type="entry name" value="DUF3645"/>
    <property type="match status" value="1"/>
</dbReference>
<dbReference type="InterPro" id="IPR022105">
    <property type="entry name" value="DUF3645"/>
</dbReference>
<dbReference type="PANTHER" id="PTHR13367">
    <property type="entry name" value="UBIQUITIN THIOESTERASE"/>
    <property type="match status" value="1"/>
</dbReference>
<gene>
    <name evidence="11" type="ORF">RDB_LOCUS184933</name>
</gene>
<evidence type="ECO:0000313" key="11">
    <source>
        <dbReference type="EMBL" id="CAE7230403.1"/>
    </source>
</evidence>
<keyword evidence="7" id="KW-0175">Coiled coil</keyword>
<evidence type="ECO:0000256" key="5">
    <source>
        <dbReference type="ARBA" id="ARBA00022801"/>
    </source>
</evidence>
<sequence length="3055" mass="346654">MSAFLDSKVLRHLAYNVFLPPKLPQEEIQASLQQSVDLAIVDSVIEAGQQYQFDPPNGSLWAHIKLMLGHLSRYVETPIEKPGLGEDMSNMKPGDILTLYIKAQNACVIIRKQQLHTTYEVFEVQAQTEDVMSVPGKIVRHFPGPIVQLPNSVANDRDFITEVANILVQMDTEIFEKAHPTTRKAGMDVLESRDSVNPNYFIQYFFGFLRGMGTNVDTSRVVKRLADEVLWMNARNPWRRSPIWLIVRVVLQTSFDSTTTYKHFMAYYHAYILSQCSNHNTFSSDLLYAMRIKMAKRMHKVKDSVPEFTIRVSKSAAKRVQGLLQGRWDAIQLIQSQSPSRNHLGADFESAVHLTLPNSLHYLERVFRGRHGHTNPSKFSPKHVSRLAGIKDFSDYANGALSRAFNTDPHLALYDFEASVFDNLAGWTSDQLRLPGACATMSSCFQQYITAAKPHYTADVADQSIMILTLMRIWMAIDELAVGDCPLLSHYSPELPPNILDPLLLRTTQHIDQARIIQKYIHRRHISASKGNPSIFSDEATQHCFSVQYFRNSTRHQQLKATIEAHAQEQKNRKIQELEGLNAKYEELGVEIQEKSHEYRFTPNGRRKHDRQCECCSLEKKRKGLKIQPHEWPLPPRQLDAEMVVFELDRPGSFVVWRDTTYEILNLGATSPRGRCNSHTTLEGYTTLKPWLPPSSSVQPRVTIASMSKAFKQTHYGSPVSIPASEYQVCLDNALQFKIYDKNGDTWAAGPFSGVTLAQYGTFKLPTNSLYRHIAYAVEGTTHTSNQILADQHGCPNELSLHEHIAFGTLRSGARLQWMNIVRGLEEDLLTFSADEVGLLHTQAAWQLGPLTDRGSREWHEELGNSEFGRLLVFQCKRVLDRVKANWLQATSVSTIVMLVTRFLASTPTDNNAQLAYDFLRSARGVTHKWLEQLKSKLKSATGEADVVDYQRRVCEMAAICRATYDVGPRHLVHLLAAPDDFVPFIAAFICLCDNKPPDIGAVPITLSRLLCRDRRFAHQVVPFILTSLHRHDILSAPLSEIWPDYRGGSNGWQVCSAPNNRWVTTTTAKILEHRTQQVHLNLVTGQLLIAGKPLGRLPRHYVEHPTYIRLFGQKILDVIPAKFPGMQFTTRDHIHGYQVSFAFETDSKQLIIQARKDGHLYELLPYETLLPDLPQFLSEDYHHWADIKGNNVEFRPLSSPWSVASREWHLSFTLSRTLKRFTDGASLVDIHSVEFESLARMLCPLESSRYLHATRSVKGRVGIQLPRMKFSFFINDDYQLESRNFRGQILDEDQSSGTLFGLKNQLILRSRGTFAQSLPRSRSVLIPDGEIDFTASDDHASVSIRFDSRRSVDVHRYKIDEDLGYLATDAGLTSRLFKIYLHALTSYCLPDPLTGRTGTEEALHELSQGSSSSFEQLDLKQIQLLKGIGLLTPKREYYPKHLKCMQTTHWNKLPSLSQHFGFSFAVARILRRADTLQLFHPLEFNLNDYITALENSDTLLNRASRRTVMYYPPDTANNFSQILGSDKISDSVKPGRDSFTGDWAKEGQLAKWASGLSYQNWGKPVFVSCKLVSLVQSWVTLDDLQVHIPLTYQSSWFSLGLSSSWITLYNLMRQAKDTCNRYMLSACLSSIAFGQAVSTDLIFVFLAFATNPSFRRLTPPPQRTFRFGDGYEPARDRMEKFVSSTAYPIDLSPARDLNQEADESYSEFWNRKQTYYRTHSSTHQSQLVQNLMAQWQHVCDRSSAKLCPPSSAHSKWINVQSCLKSAQEYFTSCIQNIDMREHLQKLEAVLSSRPTSTGTKFIQSAEETIQPPVITSLPADPWSELSIPSIMHSRRAPNIARTSVLSKLSVPLTKGPASDTVQLESLFSQFQEHESPLNRRYGADLDESRRELGFKPTLSLPRRLPRSKTLDRTRERCLAYLMESSQLLQSALYPQTGVERIVSISGVWPRITARTLLQQLTLPNRHRCNSLPAWWDSLIGYAQVFSDYQRSHRLMALAESNSVEEFYKELEAPSKTDPGENDPDWLLVQIDGNFGARAIQRQVAQEMISPSSGSSTVLQLNMGEGKSSVIVPIIAAALADSSRLVRVVVLKPLWHQMFELLVNRLAGLSNRRVYYLPFARQIKIDNTSAEKLQDLYKECMREGGILLAQPEHILSFKLMSIDRLISPSSPTDTMVANTLRDMQSWLNYYSRDILDESDEILHVRYRLVYTIGEQKPLDDHPDRWTTTQQLLRLAATHVKRLHQDYPDSIFYITKSCGQFPTLRITPDCPAEVEVDLISAIAADVRRGRLLNLNCDSLHPSVRGILSDFFTKDNLSYSQYVALRNSCDPMIWKGLLLIRGLLASGILVFALKHKHHRVDYGLDLSRTLLAVPYRAKDLPSLRAEFGHPDVAVVLTCLSYYYQGLTDHQLDQCFELLYKLDNPTLEYKQWVQLNDTTPDDLRQLNNVNIKDRKQFTERLVPTFSRNSATIDFFLSSIVFPREAKEFPEKLAASGWDLAESKTNVVTGFSGTNDNRYLLPTSIVQADPVKQLSTNALVLTYLLHPENNLYMCMRGRDGSSLTTEEFLKQLTQKSRIRVLLDVGAQMLELQNEDLVRCWLRLRPDAEAAVYFNDRDELMVLPRDGIPALLNTSPFSQRLDTCIVYLDDGHTRGTDLKLPRETHALVTLGPKVTKDRLLQGCMRMRKLGHGQTVVFAAPPEIDNQIRNASPNPIKPHARINALDILRWAMLQTCKDLQHHVPHWAQQGIEHARRHEAERQYKKSNNILTLQKGWTAPESRPLEEMYGVLPPETLGSRANSTQRAFDIPSLRRGLENLGVKTLDDPSMDEEQEREVNHEVEREQQVQRPSKGQAAIHSIHSDIESFIGTGVLPTSQSGILPLFHAFRRSNPHASKSWSRLLFASADFLQTTAGSPADCLSEYMRPVNWVVSGPGDIRVVLSPHEVNELLPLIRKSSVVRLHVYAPRVSLSMLSFSDLQFYSISAPPTSLTHVEALSTAQLQLDLFAGQLYLSSYQDYLSLCVALGIYVTSGGDDLGVEVGSDGFVKPQHRNKLIRRHPAY</sequence>
<dbReference type="InterPro" id="IPR051346">
    <property type="entry name" value="OTU_Deubiquitinase"/>
</dbReference>
<dbReference type="GO" id="GO:0004843">
    <property type="term" value="F:cysteine-type deubiquitinase activity"/>
    <property type="evidence" value="ECO:0007669"/>
    <property type="project" value="UniProtKB-EC"/>
</dbReference>
<keyword evidence="5" id="KW-0378">Hydrolase</keyword>
<name>A0A8H3EBX8_9AGAM</name>
<comment type="caution">
    <text evidence="11">The sequence shown here is derived from an EMBL/GenBank/DDBJ whole genome shotgun (WGS) entry which is preliminary data.</text>
</comment>
<dbReference type="Proteomes" id="UP000663827">
    <property type="component" value="Unassembled WGS sequence"/>
</dbReference>
<evidence type="ECO:0000259" key="9">
    <source>
        <dbReference type="Pfam" id="PF12359"/>
    </source>
</evidence>